<dbReference type="AlphaFoldDB" id="A0A9P7VBV6"/>
<feature type="compositionally biased region" description="Low complexity" evidence="1">
    <location>
        <begin position="527"/>
        <end position="541"/>
    </location>
</feature>
<organism evidence="3 4">
    <name type="scientific">Scheffersomyces spartinae</name>
    <dbReference type="NCBI Taxonomy" id="45513"/>
    <lineage>
        <taxon>Eukaryota</taxon>
        <taxon>Fungi</taxon>
        <taxon>Dikarya</taxon>
        <taxon>Ascomycota</taxon>
        <taxon>Saccharomycotina</taxon>
        <taxon>Pichiomycetes</taxon>
        <taxon>Debaryomycetaceae</taxon>
        <taxon>Scheffersomyces</taxon>
    </lineage>
</organism>
<dbReference type="Pfam" id="PF04468">
    <property type="entry name" value="PSP1"/>
    <property type="match status" value="1"/>
</dbReference>
<dbReference type="EMBL" id="JAHMUF010000004">
    <property type="protein sequence ID" value="KAG7195109.1"/>
    <property type="molecule type" value="Genomic_DNA"/>
</dbReference>
<feature type="compositionally biased region" description="Polar residues" evidence="1">
    <location>
        <begin position="542"/>
        <end position="553"/>
    </location>
</feature>
<dbReference type="Proteomes" id="UP000790833">
    <property type="component" value="Unassembled WGS sequence"/>
</dbReference>
<proteinExistence type="predicted"/>
<feature type="domain" description="PSP1 C-terminal" evidence="2">
    <location>
        <begin position="342"/>
        <end position="460"/>
    </location>
</feature>
<dbReference type="GO" id="GO:0005737">
    <property type="term" value="C:cytoplasm"/>
    <property type="evidence" value="ECO:0007669"/>
    <property type="project" value="TreeGrafter"/>
</dbReference>
<accession>A0A9P7VBV6</accession>
<dbReference type="PROSITE" id="PS51411">
    <property type="entry name" value="PSP1_C"/>
    <property type="match status" value="1"/>
</dbReference>
<dbReference type="PANTHER" id="PTHR43830:SF3">
    <property type="entry name" value="PROTEIN PSP1"/>
    <property type="match status" value="1"/>
</dbReference>
<gene>
    <name evidence="3" type="ORF">KQ657_003630</name>
</gene>
<feature type="region of interest" description="Disordered" evidence="1">
    <location>
        <begin position="1"/>
        <end position="32"/>
    </location>
</feature>
<evidence type="ECO:0000313" key="4">
    <source>
        <dbReference type="Proteomes" id="UP000790833"/>
    </source>
</evidence>
<evidence type="ECO:0000259" key="2">
    <source>
        <dbReference type="PROSITE" id="PS51411"/>
    </source>
</evidence>
<feature type="compositionally biased region" description="Polar residues" evidence="1">
    <location>
        <begin position="148"/>
        <end position="164"/>
    </location>
</feature>
<sequence>MSTFPQSFQVQGVQPLGTNNVPQNPNDLTSYKSTGFLRRHSVSDTYYIQRQLAQQQLQQQHAPQSAQAHYINHQQPAYAYNVPHYTTSRKGGSFSTGAVPMSGGLGQGTIGAPVASFGVQSEGYSSGINSNNVSGGAPGPTGLRSSVGYRSSNNFTSNVRSTSPHTKDPDYTNKLVNEYFETDPHERVKVTVQLLEDQFFDEVNGFVSGGIEMIQLPKMPLDNPQKGHQLALVGFKAGRIDVFALPSELNRTVKVGDLVIVEADRGKDLGKVCKMNISIDEARLMKLLQFQEQQLALNEDIPSPNVRHLLQGGNNGGSTNDSGSTHALGHHAQLPPVLHVPKSIIGLATQNEILQILNKKQDEEKACRLCLAKISSTIANANASASLNANGLSGTATTHNGSNCKTITLDLMQMKLIDAEYQFDRKKLIFYYLTSKRIDFRDLVRELFRIYKTRIWMCAVQGIPYIPHHHYKSNSFSHTSGGVTIGHGNSNNVSSNINGGGHTNGYNKATRSSSGSINDRSARSSYDDSSSNHISPISTSDDTFTGVPSSTKSGLGGPDIPFEILSVPRNFNETGASNVNNCSPDRSMPGARNELDEDINFVEGESFVLKSLVDQMNN</sequence>
<evidence type="ECO:0000256" key="1">
    <source>
        <dbReference type="SAM" id="MobiDB-lite"/>
    </source>
</evidence>
<comment type="caution">
    <text evidence="3">The sequence shown here is derived from an EMBL/GenBank/DDBJ whole genome shotgun (WGS) entry which is preliminary data.</text>
</comment>
<dbReference type="InterPro" id="IPR007557">
    <property type="entry name" value="PSP1_C"/>
</dbReference>
<reference evidence="3" key="1">
    <citation type="submission" date="2021-03" db="EMBL/GenBank/DDBJ databases">
        <authorList>
            <person name="Palmer J.M."/>
        </authorList>
    </citation>
    <scope>NUCLEOTIDE SEQUENCE</scope>
    <source>
        <strain evidence="3">ARV_011</strain>
    </source>
</reference>
<feature type="compositionally biased region" description="Low complexity" evidence="1">
    <location>
        <begin position="487"/>
        <end position="497"/>
    </location>
</feature>
<dbReference type="OrthoDB" id="243127at2759"/>
<feature type="compositionally biased region" description="Polar residues" evidence="1">
    <location>
        <begin position="504"/>
        <end position="518"/>
    </location>
</feature>
<feature type="region of interest" description="Disordered" evidence="1">
    <location>
        <begin position="130"/>
        <end position="170"/>
    </location>
</feature>
<feature type="region of interest" description="Disordered" evidence="1">
    <location>
        <begin position="487"/>
        <end position="561"/>
    </location>
</feature>
<protein>
    <recommendedName>
        <fullName evidence="2">PSP1 C-terminal domain-containing protein</fullName>
    </recommendedName>
</protein>
<dbReference type="GeneID" id="66117004"/>
<dbReference type="InterPro" id="IPR047767">
    <property type="entry name" value="PSP1-like"/>
</dbReference>
<evidence type="ECO:0000313" key="3">
    <source>
        <dbReference type="EMBL" id="KAG7195109.1"/>
    </source>
</evidence>
<dbReference type="PANTHER" id="PTHR43830">
    <property type="entry name" value="PROTEIN PSP1"/>
    <property type="match status" value="1"/>
</dbReference>
<dbReference type="RefSeq" id="XP_043050656.1">
    <property type="nucleotide sequence ID" value="XM_043194332.1"/>
</dbReference>
<name>A0A9P7VBV6_9ASCO</name>
<keyword evidence="4" id="KW-1185">Reference proteome</keyword>